<evidence type="ECO:0000256" key="1">
    <source>
        <dbReference type="ARBA" id="ARBA00008655"/>
    </source>
</evidence>
<evidence type="ECO:0000313" key="7">
    <source>
        <dbReference type="RefSeq" id="XP_013779950.1"/>
    </source>
</evidence>
<dbReference type="RefSeq" id="XP_022247758.1">
    <property type="nucleotide sequence ID" value="XM_022392050.1"/>
</dbReference>
<evidence type="ECO:0000313" key="8">
    <source>
        <dbReference type="RefSeq" id="XP_013779951.1"/>
    </source>
</evidence>
<evidence type="ECO:0000256" key="3">
    <source>
        <dbReference type="ARBA" id="ARBA00023315"/>
    </source>
</evidence>
<keyword evidence="4" id="KW-1133">Transmembrane helix</keyword>
<evidence type="ECO:0000256" key="4">
    <source>
        <dbReference type="SAM" id="Phobius"/>
    </source>
</evidence>
<dbReference type="Pfam" id="PF16076">
    <property type="entry name" value="Acyltransf_C"/>
    <property type="match status" value="1"/>
</dbReference>
<protein>
    <submittedName>
        <fullName evidence="7 8">1-acyl-sn-glycerol-3-phosphate acyltransferase delta-like</fullName>
    </submittedName>
</protein>
<dbReference type="PANTHER" id="PTHR10983:SF24">
    <property type="entry name" value="1-ACYLGLYCEROL-3-PHOSPHATE O-ACYLTRANSFERASE 3, ISOFORM E-RELATED"/>
    <property type="match status" value="1"/>
</dbReference>
<sequence>MMDYVKSLFICRLLICLCFVLSGVILNSIQLCMYCGIRPFSKHLYRKVNYYLIYSCWAQAVAITEWWSQSRCSIYFANEETKEKFSTEHAVVLMNHKYEVDWLMSWLATDKFGILGSAKTFAKRSLKKIPVIGWGWVFAEMVFLERNWEKDSQSLGHKLDELVSYQDHILLLVFAEGTRFTKDKYLASCEFAEKNNLPHLKYHLLPRTKGFIFTAQHLKGKIPAVYNVQLEFPQNGSPPTVFSILKGKRINGDLYVERIPLNDIPTNSEEACADWLYKLYQRKDELTDQYMKTGTFPGHKIEPKPRIATLVNWVMWSVVVGTMLMYIIWKIYMSGNTSIVMIASTLIVFACSLMYWMIGQTKIKKSSSYGKGHNHSSKTGKNQETILSYQKLGLNGHPEDSVKNYNGHIQ</sequence>
<accession>A0ABM1BDT2</accession>
<dbReference type="CDD" id="cd07990">
    <property type="entry name" value="LPLAT_LCLAT1-like"/>
    <property type="match status" value="1"/>
</dbReference>
<feature type="transmembrane region" description="Helical" evidence="4">
    <location>
        <begin position="12"/>
        <end position="37"/>
    </location>
</feature>
<evidence type="ECO:0000313" key="10">
    <source>
        <dbReference type="RefSeq" id="XP_022247758.1"/>
    </source>
</evidence>
<keyword evidence="4" id="KW-0812">Transmembrane</keyword>
<dbReference type="RefSeq" id="XP_013779950.1">
    <property type="nucleotide sequence ID" value="XM_013924496.2"/>
</dbReference>
<gene>
    <name evidence="7 8 9 10" type="primary">LOC106464361</name>
</gene>
<comment type="similarity">
    <text evidence="1">Belongs to the 1-acyl-sn-glycerol-3-phosphate acyltransferase family.</text>
</comment>
<dbReference type="SMART" id="SM00563">
    <property type="entry name" value="PlsC"/>
    <property type="match status" value="1"/>
</dbReference>
<dbReference type="RefSeq" id="XP_013779951.1">
    <property type="nucleotide sequence ID" value="XM_013924497.2"/>
</dbReference>
<evidence type="ECO:0000259" key="5">
    <source>
        <dbReference type="SMART" id="SM00563"/>
    </source>
</evidence>
<dbReference type="InterPro" id="IPR032098">
    <property type="entry name" value="Acyltransf_C"/>
</dbReference>
<feature type="domain" description="Phospholipid/glycerol acyltransferase" evidence="5">
    <location>
        <begin position="90"/>
        <end position="212"/>
    </location>
</feature>
<dbReference type="InterPro" id="IPR002123">
    <property type="entry name" value="Plipid/glycerol_acylTrfase"/>
</dbReference>
<reference evidence="7 8" key="1">
    <citation type="submission" date="2025-05" db="UniProtKB">
        <authorList>
            <consortium name="RefSeq"/>
        </authorList>
    </citation>
    <scope>IDENTIFICATION</scope>
    <source>
        <tissue evidence="7 8">Muscle</tissue>
    </source>
</reference>
<keyword evidence="4" id="KW-0472">Membrane</keyword>
<proteinExistence type="inferred from homology"/>
<dbReference type="SUPFAM" id="SSF69593">
    <property type="entry name" value="Glycerol-3-phosphate (1)-acyltransferase"/>
    <property type="match status" value="1"/>
</dbReference>
<dbReference type="GeneID" id="106464361"/>
<dbReference type="PANTHER" id="PTHR10983">
    <property type="entry name" value="1-ACYLGLYCEROL-3-PHOSPHATE ACYLTRANSFERASE-RELATED"/>
    <property type="match status" value="1"/>
</dbReference>
<keyword evidence="3" id="KW-0012">Acyltransferase</keyword>
<keyword evidence="2" id="KW-0808">Transferase</keyword>
<organism evidence="6 8">
    <name type="scientific">Limulus polyphemus</name>
    <name type="common">Atlantic horseshoe crab</name>
    <dbReference type="NCBI Taxonomy" id="6850"/>
    <lineage>
        <taxon>Eukaryota</taxon>
        <taxon>Metazoa</taxon>
        <taxon>Ecdysozoa</taxon>
        <taxon>Arthropoda</taxon>
        <taxon>Chelicerata</taxon>
        <taxon>Merostomata</taxon>
        <taxon>Xiphosura</taxon>
        <taxon>Limulidae</taxon>
        <taxon>Limulus</taxon>
    </lineage>
</organism>
<dbReference type="Pfam" id="PF01553">
    <property type="entry name" value="Acyltransferase"/>
    <property type="match status" value="1"/>
</dbReference>
<evidence type="ECO:0000313" key="6">
    <source>
        <dbReference type="Proteomes" id="UP000694941"/>
    </source>
</evidence>
<dbReference type="RefSeq" id="XP_013779952.1">
    <property type="nucleotide sequence ID" value="XM_013924498.2"/>
</dbReference>
<keyword evidence="6" id="KW-1185">Reference proteome</keyword>
<name>A0ABM1BDT2_LIMPO</name>
<feature type="transmembrane region" description="Helical" evidence="4">
    <location>
        <begin position="310"/>
        <end position="332"/>
    </location>
</feature>
<evidence type="ECO:0000313" key="9">
    <source>
        <dbReference type="RefSeq" id="XP_013779952.1"/>
    </source>
</evidence>
<dbReference type="Proteomes" id="UP000694941">
    <property type="component" value="Unplaced"/>
</dbReference>
<feature type="transmembrane region" description="Helical" evidence="4">
    <location>
        <begin position="338"/>
        <end position="358"/>
    </location>
</feature>
<evidence type="ECO:0000256" key="2">
    <source>
        <dbReference type="ARBA" id="ARBA00022679"/>
    </source>
</evidence>